<feature type="transmembrane region" description="Helical" evidence="7">
    <location>
        <begin position="316"/>
        <end position="338"/>
    </location>
</feature>
<feature type="domain" description="MacB-like periplasmic core" evidence="9">
    <location>
        <begin position="24"/>
        <end position="244"/>
    </location>
</feature>
<dbReference type="KEGG" id="rmr:Rmar_2535"/>
<feature type="transmembrane region" description="Helical" evidence="7">
    <location>
        <begin position="274"/>
        <end position="296"/>
    </location>
</feature>
<dbReference type="HOGENOM" id="CLU_000604_8_6_10"/>
<accession>D0MFS2</accession>
<dbReference type="PANTHER" id="PTHR30489:SF0">
    <property type="entry name" value="LIPOPROTEIN-RELEASING SYSTEM TRANSMEMBRANE PROTEIN LOLE"/>
    <property type="match status" value="1"/>
</dbReference>
<protein>
    <recommendedName>
        <fullName evidence="12">ABC transporter permease</fullName>
    </recommendedName>
</protein>
<dbReference type="InterPro" id="IPR003838">
    <property type="entry name" value="ABC3_permease_C"/>
</dbReference>
<comment type="subcellular location">
    <subcellularLocation>
        <location evidence="1">Cell membrane</location>
        <topology evidence="1">Multi-pass membrane protein</topology>
    </subcellularLocation>
</comment>
<keyword evidence="6 7" id="KW-0472">Membrane</keyword>
<keyword evidence="3" id="KW-1003">Cell membrane</keyword>
<dbReference type="GO" id="GO:0098797">
    <property type="term" value="C:plasma membrane protein complex"/>
    <property type="evidence" value="ECO:0007669"/>
    <property type="project" value="TreeGrafter"/>
</dbReference>
<evidence type="ECO:0000313" key="10">
    <source>
        <dbReference type="EMBL" id="ACY49411.1"/>
    </source>
</evidence>
<dbReference type="InterPro" id="IPR051447">
    <property type="entry name" value="Lipoprotein-release_system"/>
</dbReference>
<gene>
    <name evidence="10" type="ordered locus">Rmar_2535</name>
</gene>
<organism evidence="10 11">
    <name type="scientific">Rhodothermus marinus (strain ATCC 43812 / DSM 4252 / R-10)</name>
    <name type="common">Rhodothermus obamensis</name>
    <dbReference type="NCBI Taxonomy" id="518766"/>
    <lineage>
        <taxon>Bacteria</taxon>
        <taxon>Pseudomonadati</taxon>
        <taxon>Rhodothermota</taxon>
        <taxon>Rhodothermia</taxon>
        <taxon>Rhodothermales</taxon>
        <taxon>Rhodothermaceae</taxon>
        <taxon>Rhodothermus</taxon>
    </lineage>
</organism>
<evidence type="ECO:0000259" key="9">
    <source>
        <dbReference type="Pfam" id="PF12704"/>
    </source>
</evidence>
<evidence type="ECO:0000256" key="6">
    <source>
        <dbReference type="ARBA" id="ARBA00023136"/>
    </source>
</evidence>
<dbReference type="PANTHER" id="PTHR30489">
    <property type="entry name" value="LIPOPROTEIN-RELEASING SYSTEM TRANSMEMBRANE PROTEIN LOLE"/>
    <property type="match status" value="1"/>
</dbReference>
<sequence>MSFRGVTGLARVAWRNLWRNRRRTLIVLSSVVVGVFVLVLFDTLNLGMVEQMLDNQLRLHIGHVQIHHRGYHANPAVERFFRKAEALRQQVAAEPEVRAVAPRVLVHGLLSSAYNNGGVQLVGVAPEAESLVTFIADQIVAGRYLTGEGSEILIGERLARKLEVRLGDRVVAMAARPDGQIGSEVFRVVGLFRTVSADFDRTMAFIPIDRARAMLGLPPDAAHELAVLLDDVRQADALKTRLQAALPDTLEVLTYRDVVPLLVMQRDLYAEMMYLFYLIIGVALIFGIINAMLMAVLERLPEFGVLRALGMSEGRLFLLVSLESLLLGLLGTAIGWALSLPVYAYLARHGLDLAVFSEALAAFGVGSVIYPRLTLRVVWNAWLIIPLVAWLGALYPAWRAIHVEPVEAMRAV</sequence>
<keyword evidence="4 7" id="KW-0812">Transmembrane</keyword>
<evidence type="ECO:0000256" key="3">
    <source>
        <dbReference type="ARBA" id="ARBA00022475"/>
    </source>
</evidence>
<keyword evidence="11" id="KW-1185">Reference proteome</keyword>
<feature type="transmembrane region" description="Helical" evidence="7">
    <location>
        <begin position="25"/>
        <end position="49"/>
    </location>
</feature>
<proteinExistence type="inferred from homology"/>
<evidence type="ECO:0008006" key="12">
    <source>
        <dbReference type="Google" id="ProtNLM"/>
    </source>
</evidence>
<feature type="domain" description="ABC3 transporter permease C-terminal" evidence="8">
    <location>
        <begin position="275"/>
        <end position="405"/>
    </location>
</feature>
<dbReference type="Pfam" id="PF12704">
    <property type="entry name" value="MacB_PCD"/>
    <property type="match status" value="1"/>
</dbReference>
<evidence type="ECO:0000313" key="11">
    <source>
        <dbReference type="Proteomes" id="UP000002221"/>
    </source>
</evidence>
<dbReference type="EMBL" id="CP001807">
    <property type="protein sequence ID" value="ACY49411.1"/>
    <property type="molecule type" value="Genomic_DNA"/>
</dbReference>
<comment type="similarity">
    <text evidence="2">Belongs to the ABC-4 integral membrane protein family. LolC/E subfamily.</text>
</comment>
<evidence type="ECO:0000256" key="5">
    <source>
        <dbReference type="ARBA" id="ARBA00022989"/>
    </source>
</evidence>
<evidence type="ECO:0000256" key="2">
    <source>
        <dbReference type="ARBA" id="ARBA00005236"/>
    </source>
</evidence>
<evidence type="ECO:0000256" key="7">
    <source>
        <dbReference type="SAM" id="Phobius"/>
    </source>
</evidence>
<feature type="transmembrane region" description="Helical" evidence="7">
    <location>
        <begin position="377"/>
        <end position="398"/>
    </location>
</feature>
<name>D0MFS2_RHOM4</name>
<dbReference type="eggNOG" id="COG4591">
    <property type="taxonomic scope" value="Bacteria"/>
</dbReference>
<evidence type="ECO:0000256" key="4">
    <source>
        <dbReference type="ARBA" id="ARBA00022692"/>
    </source>
</evidence>
<evidence type="ECO:0000256" key="1">
    <source>
        <dbReference type="ARBA" id="ARBA00004651"/>
    </source>
</evidence>
<dbReference type="InterPro" id="IPR025857">
    <property type="entry name" value="MacB_PCD"/>
</dbReference>
<dbReference type="Proteomes" id="UP000002221">
    <property type="component" value="Chromosome"/>
</dbReference>
<dbReference type="STRING" id="518766.Rmar_2535"/>
<dbReference type="GO" id="GO:0044874">
    <property type="term" value="P:lipoprotein localization to outer membrane"/>
    <property type="evidence" value="ECO:0007669"/>
    <property type="project" value="TreeGrafter"/>
</dbReference>
<dbReference type="OrthoDB" id="1451596at2"/>
<dbReference type="Pfam" id="PF02687">
    <property type="entry name" value="FtsX"/>
    <property type="match status" value="1"/>
</dbReference>
<keyword evidence="5 7" id="KW-1133">Transmembrane helix</keyword>
<evidence type="ECO:0000259" key="8">
    <source>
        <dbReference type="Pfam" id="PF02687"/>
    </source>
</evidence>
<dbReference type="AlphaFoldDB" id="D0MFS2"/>
<feature type="transmembrane region" description="Helical" evidence="7">
    <location>
        <begin position="350"/>
        <end position="371"/>
    </location>
</feature>
<dbReference type="RefSeq" id="WP_012845021.1">
    <property type="nucleotide sequence ID" value="NC_013501.1"/>
</dbReference>
<reference evidence="10 11" key="1">
    <citation type="journal article" date="2009" name="Stand. Genomic Sci.">
        <title>Complete genome sequence of Rhodothermus marinus type strain (R-10).</title>
        <authorList>
            <person name="Nolan M."/>
            <person name="Tindall B.J."/>
            <person name="Pomrenke H."/>
            <person name="Lapidus A."/>
            <person name="Copeland A."/>
            <person name="Glavina Del Rio T."/>
            <person name="Lucas S."/>
            <person name="Chen F."/>
            <person name="Tice H."/>
            <person name="Cheng J.F."/>
            <person name="Saunders E."/>
            <person name="Han C."/>
            <person name="Bruce D."/>
            <person name="Goodwin L."/>
            <person name="Chain P."/>
            <person name="Pitluck S."/>
            <person name="Ovchinikova G."/>
            <person name="Pati A."/>
            <person name="Ivanova N."/>
            <person name="Mavromatis K."/>
            <person name="Chen A."/>
            <person name="Palaniappan K."/>
            <person name="Land M."/>
            <person name="Hauser L."/>
            <person name="Chang Y.J."/>
            <person name="Jeffries C.D."/>
            <person name="Brettin T."/>
            <person name="Goker M."/>
            <person name="Bristow J."/>
            <person name="Eisen J.A."/>
            <person name="Markowitz V."/>
            <person name="Hugenholtz P."/>
            <person name="Kyrpides N.C."/>
            <person name="Klenk H.P."/>
            <person name="Detter J.C."/>
        </authorList>
    </citation>
    <scope>NUCLEOTIDE SEQUENCE [LARGE SCALE GENOMIC DNA]</scope>
    <source>
        <strain evidence="11">ATCC 43812 / DSM 4252 / R-10</strain>
    </source>
</reference>